<dbReference type="EMBL" id="JBBVUL010000020">
    <property type="protein sequence ID" value="MEL0565886.1"/>
    <property type="molecule type" value="Genomic_DNA"/>
</dbReference>
<dbReference type="EC" id="2.7.4.9" evidence="2 11"/>
<evidence type="ECO:0000313" key="15">
    <source>
        <dbReference type="Proteomes" id="UP000327236"/>
    </source>
</evidence>
<organism evidence="13 15">
    <name type="scientific">Lactobacillus jensenii</name>
    <dbReference type="NCBI Taxonomy" id="109790"/>
    <lineage>
        <taxon>Bacteria</taxon>
        <taxon>Bacillati</taxon>
        <taxon>Bacillota</taxon>
        <taxon>Bacilli</taxon>
        <taxon>Lactobacillales</taxon>
        <taxon>Lactobacillaceae</taxon>
        <taxon>Lactobacillus</taxon>
    </lineage>
</organism>
<dbReference type="SUPFAM" id="SSF52540">
    <property type="entry name" value="P-loop containing nucleoside triphosphate hydrolases"/>
    <property type="match status" value="1"/>
</dbReference>
<dbReference type="GO" id="GO:0006233">
    <property type="term" value="P:dTDP biosynthetic process"/>
    <property type="evidence" value="ECO:0007669"/>
    <property type="project" value="InterPro"/>
</dbReference>
<dbReference type="AlphaFoldDB" id="A0A5N1I6H1"/>
<keyword evidence="8 11" id="KW-0067">ATP-binding</keyword>
<dbReference type="OrthoDB" id="9774907at2"/>
<dbReference type="PANTHER" id="PTHR10344:SF4">
    <property type="entry name" value="UMP-CMP KINASE 2, MITOCHONDRIAL"/>
    <property type="match status" value="1"/>
</dbReference>
<evidence type="ECO:0000313" key="13">
    <source>
        <dbReference type="EMBL" id="KAA9321132.1"/>
    </source>
</evidence>
<keyword evidence="6 11" id="KW-0547">Nucleotide-binding</keyword>
<dbReference type="GO" id="GO:0006227">
    <property type="term" value="P:dUDP biosynthetic process"/>
    <property type="evidence" value="ECO:0007669"/>
    <property type="project" value="TreeGrafter"/>
</dbReference>
<dbReference type="HAMAP" id="MF_00165">
    <property type="entry name" value="Thymidylate_kinase"/>
    <property type="match status" value="1"/>
</dbReference>
<proteinExistence type="inferred from homology"/>
<gene>
    <name evidence="11 14" type="primary">tmk</name>
    <name evidence="14" type="ORF">AAC431_08175</name>
    <name evidence="13" type="ORF">F6H94_06915</name>
</gene>
<reference evidence="14 16" key="2">
    <citation type="submission" date="2024-04" db="EMBL/GenBank/DDBJ databases">
        <title>Three lactobacilli isolated from voided urine samples from females with type 2 diabetes.</title>
        <authorList>
            <person name="Kula A."/>
            <person name="Stegman N."/>
            <person name="Putonti C."/>
        </authorList>
    </citation>
    <scope>NUCLEOTIDE SEQUENCE [LARGE SCALE GENOMIC DNA]</scope>
    <source>
        <strain evidence="14 16">1855</strain>
    </source>
</reference>
<evidence type="ECO:0000313" key="16">
    <source>
        <dbReference type="Proteomes" id="UP001385848"/>
    </source>
</evidence>
<dbReference type="FunFam" id="3.40.50.300:FF:000225">
    <property type="entry name" value="Thymidylate kinase"/>
    <property type="match status" value="1"/>
</dbReference>
<dbReference type="EMBL" id="VYWW01000033">
    <property type="protein sequence ID" value="KAA9321132.1"/>
    <property type="molecule type" value="Genomic_DNA"/>
</dbReference>
<dbReference type="PANTHER" id="PTHR10344">
    <property type="entry name" value="THYMIDYLATE KINASE"/>
    <property type="match status" value="1"/>
</dbReference>
<dbReference type="GO" id="GO:0004798">
    <property type="term" value="F:dTMP kinase activity"/>
    <property type="evidence" value="ECO:0007669"/>
    <property type="project" value="UniProtKB-UniRule"/>
</dbReference>
<evidence type="ECO:0000256" key="7">
    <source>
        <dbReference type="ARBA" id="ARBA00022777"/>
    </source>
</evidence>
<evidence type="ECO:0000256" key="1">
    <source>
        <dbReference type="ARBA" id="ARBA00009776"/>
    </source>
</evidence>
<accession>A0A5N1I6H1</accession>
<comment type="caution">
    <text evidence="13">The sequence shown here is derived from an EMBL/GenBank/DDBJ whole genome shotgun (WGS) entry which is preliminary data.</text>
</comment>
<dbReference type="GO" id="GO:0005829">
    <property type="term" value="C:cytosol"/>
    <property type="evidence" value="ECO:0007669"/>
    <property type="project" value="TreeGrafter"/>
</dbReference>
<evidence type="ECO:0000259" key="12">
    <source>
        <dbReference type="Pfam" id="PF02223"/>
    </source>
</evidence>
<dbReference type="RefSeq" id="WP_006585139.1">
    <property type="nucleotide sequence ID" value="NZ_CATOUV010000001.1"/>
</dbReference>
<feature type="domain" description="Thymidylate kinase-like" evidence="12">
    <location>
        <begin position="8"/>
        <end position="198"/>
    </location>
</feature>
<dbReference type="Proteomes" id="UP000327236">
    <property type="component" value="Unassembled WGS sequence"/>
</dbReference>
<dbReference type="InterPro" id="IPR027417">
    <property type="entry name" value="P-loop_NTPase"/>
</dbReference>
<evidence type="ECO:0000256" key="3">
    <source>
        <dbReference type="ARBA" id="ARBA00017144"/>
    </source>
</evidence>
<evidence type="ECO:0000256" key="11">
    <source>
        <dbReference type="HAMAP-Rule" id="MF_00165"/>
    </source>
</evidence>
<dbReference type="Gene3D" id="3.40.50.300">
    <property type="entry name" value="P-loop containing nucleotide triphosphate hydrolases"/>
    <property type="match status" value="1"/>
</dbReference>
<protein>
    <recommendedName>
        <fullName evidence="3 11">Thymidylate kinase</fullName>
        <ecNumber evidence="2 11">2.7.4.9</ecNumber>
    </recommendedName>
    <alternativeName>
        <fullName evidence="11">dTMP kinase</fullName>
    </alternativeName>
</protein>
<dbReference type="GO" id="GO:0005524">
    <property type="term" value="F:ATP binding"/>
    <property type="evidence" value="ECO:0007669"/>
    <property type="project" value="UniProtKB-UniRule"/>
</dbReference>
<keyword evidence="5 11" id="KW-0545">Nucleotide biosynthesis</keyword>
<dbReference type="NCBIfam" id="TIGR00041">
    <property type="entry name" value="DTMP_kinase"/>
    <property type="match status" value="1"/>
</dbReference>
<evidence type="ECO:0000256" key="4">
    <source>
        <dbReference type="ARBA" id="ARBA00022679"/>
    </source>
</evidence>
<dbReference type="CDD" id="cd01672">
    <property type="entry name" value="TMPK"/>
    <property type="match status" value="1"/>
</dbReference>
<name>A0A5N1I6H1_LACJE</name>
<keyword evidence="4 11" id="KW-0808">Transferase</keyword>
<evidence type="ECO:0000256" key="2">
    <source>
        <dbReference type="ARBA" id="ARBA00012980"/>
    </source>
</evidence>
<evidence type="ECO:0000256" key="6">
    <source>
        <dbReference type="ARBA" id="ARBA00022741"/>
    </source>
</evidence>
<dbReference type="KEGG" id="lje:BUE77_02250"/>
<comment type="function">
    <text evidence="10 11">Phosphorylation of dTMP to form dTDP in both de novo and salvage pathways of dTTP synthesis.</text>
</comment>
<evidence type="ECO:0000256" key="10">
    <source>
        <dbReference type="ARBA" id="ARBA00057735"/>
    </source>
</evidence>
<sequence>MAGYFITFEGPDGAGKTTVLEKLIEKIKEQVTCEILVTREPGGSKIAEAIREIILDPENTEMDDRTEALLYAAARSQHMAEVVFPALEAGKLVFSDRFVDSSLAYQGMGRNLGIDKVAEINQFATDGLNPDLTLFLDIKPEDGLARIAKVRPDKEDRLEKEKLSFHKKVYTGYQEIVKKYPERIKVVDASQDVDYVVADCLTILKQQLPDLFEVK</sequence>
<dbReference type="InterPro" id="IPR018094">
    <property type="entry name" value="Thymidylate_kinase"/>
</dbReference>
<dbReference type="Proteomes" id="UP001385848">
    <property type="component" value="Unassembled WGS sequence"/>
</dbReference>
<dbReference type="GeneID" id="31742523"/>
<evidence type="ECO:0000256" key="8">
    <source>
        <dbReference type="ARBA" id="ARBA00022840"/>
    </source>
</evidence>
<evidence type="ECO:0000313" key="14">
    <source>
        <dbReference type="EMBL" id="MEL0565886.1"/>
    </source>
</evidence>
<evidence type="ECO:0000256" key="9">
    <source>
        <dbReference type="ARBA" id="ARBA00048743"/>
    </source>
</evidence>
<comment type="catalytic activity">
    <reaction evidence="9 11">
        <text>dTMP + ATP = dTDP + ADP</text>
        <dbReference type="Rhea" id="RHEA:13517"/>
        <dbReference type="ChEBI" id="CHEBI:30616"/>
        <dbReference type="ChEBI" id="CHEBI:58369"/>
        <dbReference type="ChEBI" id="CHEBI:63528"/>
        <dbReference type="ChEBI" id="CHEBI:456216"/>
        <dbReference type="EC" id="2.7.4.9"/>
    </reaction>
</comment>
<reference evidence="13 15" key="1">
    <citation type="submission" date="2019-09" db="EMBL/GenBank/DDBJ databases">
        <title>Draft genome sequence assemblies of isolates from the urinary tract.</title>
        <authorList>
            <person name="Mores C.R."/>
            <person name="Putonti C."/>
            <person name="Wolfe A.J."/>
        </authorList>
    </citation>
    <scope>NUCLEOTIDE SEQUENCE [LARGE SCALE GENOMIC DNA]</scope>
    <source>
        <strain evidence="13 15">UMB246</strain>
    </source>
</reference>
<dbReference type="InterPro" id="IPR039430">
    <property type="entry name" value="Thymidylate_kin-like_dom"/>
</dbReference>
<keyword evidence="7 11" id="KW-0418">Kinase</keyword>
<dbReference type="GO" id="GO:0006235">
    <property type="term" value="P:dTTP biosynthetic process"/>
    <property type="evidence" value="ECO:0007669"/>
    <property type="project" value="UniProtKB-UniRule"/>
</dbReference>
<dbReference type="Pfam" id="PF02223">
    <property type="entry name" value="Thymidylate_kin"/>
    <property type="match status" value="1"/>
</dbReference>
<evidence type="ECO:0000256" key="5">
    <source>
        <dbReference type="ARBA" id="ARBA00022727"/>
    </source>
</evidence>
<feature type="binding site" evidence="11">
    <location>
        <begin position="10"/>
        <end position="17"/>
    </location>
    <ligand>
        <name>ATP</name>
        <dbReference type="ChEBI" id="CHEBI:30616"/>
    </ligand>
</feature>
<keyword evidence="16" id="KW-1185">Reference proteome</keyword>
<comment type="similarity">
    <text evidence="1 11">Belongs to the thymidylate kinase family.</text>
</comment>